<evidence type="ECO:0000256" key="2">
    <source>
        <dbReference type="ARBA" id="ARBA00010260"/>
    </source>
</evidence>
<evidence type="ECO:0000256" key="3">
    <source>
        <dbReference type="ARBA" id="ARBA00022475"/>
    </source>
</evidence>
<dbReference type="InterPro" id="IPR001863">
    <property type="entry name" value="Glypican"/>
</dbReference>
<dbReference type="PANTHER" id="PTHR10822:SF25">
    <property type="entry name" value="GLYPICAN-4"/>
    <property type="match status" value="1"/>
</dbReference>
<keyword evidence="3" id="KW-1003">Cell membrane</keyword>
<evidence type="ECO:0000256" key="11">
    <source>
        <dbReference type="RuleBase" id="RU003518"/>
    </source>
</evidence>
<evidence type="ECO:0000256" key="5">
    <source>
        <dbReference type="ARBA" id="ARBA00022729"/>
    </source>
</evidence>
<comment type="subcellular location">
    <subcellularLocation>
        <location evidence="1 12">Cell membrane</location>
        <topology evidence="1 12">Lipid-anchor</topology>
        <topology evidence="1 12">GPI-anchor</topology>
    </subcellularLocation>
</comment>
<evidence type="ECO:0000256" key="10">
    <source>
        <dbReference type="ARBA" id="ARBA00023288"/>
    </source>
</evidence>
<evidence type="ECO:0000256" key="8">
    <source>
        <dbReference type="ARBA" id="ARBA00023180"/>
    </source>
</evidence>
<keyword evidence="4 12" id="KW-0336">GPI-anchor</keyword>
<keyword evidence="7 12" id="KW-0472">Membrane</keyword>
<keyword evidence="14" id="KW-1185">Reference proteome</keyword>
<dbReference type="GO" id="GO:0009966">
    <property type="term" value="P:regulation of signal transduction"/>
    <property type="evidence" value="ECO:0007669"/>
    <property type="project" value="InterPro"/>
</dbReference>
<evidence type="ECO:0000256" key="7">
    <source>
        <dbReference type="ARBA" id="ARBA00023136"/>
    </source>
</evidence>
<dbReference type="GO" id="GO:0005576">
    <property type="term" value="C:extracellular region"/>
    <property type="evidence" value="ECO:0007669"/>
    <property type="project" value="TreeGrafter"/>
</dbReference>
<gene>
    <name evidence="13" type="ORF">DNTS_024183</name>
</gene>
<dbReference type="EMBL" id="SRMA01024024">
    <property type="protein sequence ID" value="TRZ02025.1"/>
    <property type="molecule type" value="Genomic_DNA"/>
</dbReference>
<protein>
    <submittedName>
        <fullName evidence="13">Uncharacterized protein</fullName>
    </submittedName>
</protein>
<dbReference type="GO" id="GO:0045202">
    <property type="term" value="C:synapse"/>
    <property type="evidence" value="ECO:0007669"/>
    <property type="project" value="TreeGrafter"/>
</dbReference>
<dbReference type="GO" id="GO:0098552">
    <property type="term" value="C:side of membrane"/>
    <property type="evidence" value="ECO:0007669"/>
    <property type="project" value="UniProtKB-KW"/>
</dbReference>
<sequence>MSSVCLVSRVHLYKELCVVLQCDVRLLYVPDAKCLKASEGFGRGPVEWWANFLNTQNADAVVNAPVYQLARHAAPHINTRFPTPQCGTVLASLGSHLKVCPQGFSCCTLEMEEKLSQQSRTDLKAPVHQLSSNLQSTFTQRHRHFDHTVYTFTPPPVPEYPTIICRALTRSGVQTDHTHIHGEAWLPPRWACGCEYQAVKISEDEGTWSSGDGSLMEAEPVCGDVERKLVTALVFPGAWGLISVSGAWSRDAFCLAPCVGPGAEGHRWEGTETPVLCCFRSPWLHSRMRAFRKAPECTGIPLWVTRIELTACLLELMALLCGCLTEGLQIHGHLTLEKLYVVGICRGLLVEGGR</sequence>
<keyword evidence="10 12" id="KW-0449">Lipoprotein</keyword>
<comment type="function">
    <text evidence="12">Cell surface proteoglycan.</text>
</comment>
<dbReference type="AlphaFoldDB" id="A0A553RIL7"/>
<dbReference type="OrthoDB" id="8869692at2759"/>
<name>A0A553RIL7_9TELE</name>
<comment type="similarity">
    <text evidence="2 11">Belongs to the glypican family.</text>
</comment>
<evidence type="ECO:0000256" key="1">
    <source>
        <dbReference type="ARBA" id="ARBA00004609"/>
    </source>
</evidence>
<evidence type="ECO:0000256" key="9">
    <source>
        <dbReference type="ARBA" id="ARBA00023207"/>
    </source>
</evidence>
<reference evidence="13 14" key="1">
    <citation type="journal article" date="2019" name="Sci. Data">
        <title>Hybrid genome assembly and annotation of Danionella translucida.</title>
        <authorList>
            <person name="Kadobianskyi M."/>
            <person name="Schulze L."/>
            <person name="Schuelke M."/>
            <person name="Judkewitz B."/>
        </authorList>
    </citation>
    <scope>NUCLEOTIDE SEQUENCE [LARGE SCALE GENOMIC DNA]</scope>
    <source>
        <strain evidence="13 14">Bolton</strain>
    </source>
</reference>
<dbReference type="GO" id="GO:1905475">
    <property type="term" value="P:regulation of protein localization to membrane"/>
    <property type="evidence" value="ECO:0007669"/>
    <property type="project" value="TreeGrafter"/>
</dbReference>
<evidence type="ECO:0000256" key="4">
    <source>
        <dbReference type="ARBA" id="ARBA00022622"/>
    </source>
</evidence>
<accession>A0A553RIL7</accession>
<keyword evidence="6 12" id="KW-0654">Proteoglycan</keyword>
<organism evidence="13 14">
    <name type="scientific">Danionella cerebrum</name>
    <dbReference type="NCBI Taxonomy" id="2873325"/>
    <lineage>
        <taxon>Eukaryota</taxon>
        <taxon>Metazoa</taxon>
        <taxon>Chordata</taxon>
        <taxon>Craniata</taxon>
        <taxon>Vertebrata</taxon>
        <taxon>Euteleostomi</taxon>
        <taxon>Actinopterygii</taxon>
        <taxon>Neopterygii</taxon>
        <taxon>Teleostei</taxon>
        <taxon>Ostariophysi</taxon>
        <taxon>Cypriniformes</taxon>
        <taxon>Danionidae</taxon>
        <taxon>Danioninae</taxon>
        <taxon>Danionella</taxon>
    </lineage>
</organism>
<evidence type="ECO:0000256" key="12">
    <source>
        <dbReference type="RuleBase" id="RU003519"/>
    </source>
</evidence>
<keyword evidence="8" id="KW-0325">Glycoprotein</keyword>
<proteinExistence type="inferred from homology"/>
<evidence type="ECO:0000313" key="14">
    <source>
        <dbReference type="Proteomes" id="UP000316079"/>
    </source>
</evidence>
<comment type="caution">
    <text evidence="13">The sequence shown here is derived from an EMBL/GenBank/DDBJ whole genome shotgun (WGS) entry which is preliminary data.</text>
</comment>
<keyword evidence="9 12" id="KW-0357">Heparan sulfate</keyword>
<keyword evidence="5" id="KW-0732">Signal</keyword>
<dbReference type="PANTHER" id="PTHR10822">
    <property type="entry name" value="GLYPICAN"/>
    <property type="match status" value="1"/>
</dbReference>
<dbReference type="Proteomes" id="UP000316079">
    <property type="component" value="Unassembled WGS sequence"/>
</dbReference>
<dbReference type="GO" id="GO:0005886">
    <property type="term" value="C:plasma membrane"/>
    <property type="evidence" value="ECO:0007669"/>
    <property type="project" value="UniProtKB-SubCell"/>
</dbReference>
<dbReference type="STRING" id="623744.A0A553RIL7"/>
<dbReference type="Pfam" id="PF01153">
    <property type="entry name" value="Glypican"/>
    <property type="match status" value="1"/>
</dbReference>
<evidence type="ECO:0000313" key="13">
    <source>
        <dbReference type="EMBL" id="TRZ02025.1"/>
    </source>
</evidence>
<evidence type="ECO:0000256" key="6">
    <source>
        <dbReference type="ARBA" id="ARBA00022974"/>
    </source>
</evidence>
<dbReference type="GO" id="GO:0009986">
    <property type="term" value="C:cell surface"/>
    <property type="evidence" value="ECO:0007669"/>
    <property type="project" value="TreeGrafter"/>
</dbReference>
<dbReference type="GO" id="GO:0016477">
    <property type="term" value="P:cell migration"/>
    <property type="evidence" value="ECO:0007669"/>
    <property type="project" value="TreeGrafter"/>
</dbReference>